<feature type="domain" description="Deacetylase PdaC" evidence="2">
    <location>
        <begin position="49"/>
        <end position="138"/>
    </location>
</feature>
<feature type="region of interest" description="Disordered" evidence="1">
    <location>
        <begin position="18"/>
        <end position="45"/>
    </location>
</feature>
<keyword evidence="4" id="KW-1185">Reference proteome</keyword>
<organism evidence="3 4">
    <name type="scientific">Sphingomonas alba</name>
    <dbReference type="NCBI Taxonomy" id="2908208"/>
    <lineage>
        <taxon>Bacteria</taxon>
        <taxon>Pseudomonadati</taxon>
        <taxon>Pseudomonadota</taxon>
        <taxon>Alphaproteobacteria</taxon>
        <taxon>Sphingomonadales</taxon>
        <taxon>Sphingomonadaceae</taxon>
        <taxon>Sphingomonas</taxon>
    </lineage>
</organism>
<evidence type="ECO:0000259" key="2">
    <source>
        <dbReference type="Pfam" id="PF13739"/>
    </source>
</evidence>
<evidence type="ECO:0000313" key="4">
    <source>
        <dbReference type="Proteomes" id="UP001165363"/>
    </source>
</evidence>
<dbReference type="InterPro" id="IPR025303">
    <property type="entry name" value="PdaC"/>
</dbReference>
<accession>A0ABT0RKT5</accession>
<dbReference type="Proteomes" id="UP001165363">
    <property type="component" value="Unassembled WGS sequence"/>
</dbReference>
<name>A0ABT0RKT5_9SPHN</name>
<comment type="caution">
    <text evidence="3">The sequence shown here is derived from an EMBL/GenBank/DDBJ whole genome shotgun (WGS) entry which is preliminary data.</text>
</comment>
<proteinExistence type="predicted"/>
<dbReference type="Pfam" id="PF13739">
    <property type="entry name" value="PdaC"/>
    <property type="match status" value="1"/>
</dbReference>
<evidence type="ECO:0000256" key="1">
    <source>
        <dbReference type="SAM" id="MobiDB-lite"/>
    </source>
</evidence>
<gene>
    <name evidence="3" type="ORF">LZ536_03970</name>
</gene>
<sequence length="263" mass="28541">MKYFAALALILAGCGPKASETPPNQAADNGQAATKPLPAAPPAKPFSVETKNDLIEYDFSYPAEAAAIPELVKRFAGEMEKEKSELVANAEEDKAMREKLGTDFNPFSASTAYETSGQTDRLLSLRVDSGGYTGGAHGYASTDALLWDRRARREIKFADLFAEASNRDRLLTQRWCDSLNKAREEKRGEPAGGGGMFDDYPTLDDVSIIPVDGNKDGKFEKLLVVASPYVAGPWVEGDYEVELAVSSDLVAALKNEFKPSFKA</sequence>
<protein>
    <submittedName>
        <fullName evidence="3">DUF4163 domain-containing protein</fullName>
    </submittedName>
</protein>
<dbReference type="RefSeq" id="WP_249847006.1">
    <property type="nucleotide sequence ID" value="NZ_JAMGBD010000001.1"/>
</dbReference>
<dbReference type="Gene3D" id="3.30.565.40">
    <property type="entry name" value="Fervidobacterium nodosum Rt17-B1 like"/>
    <property type="match status" value="1"/>
</dbReference>
<evidence type="ECO:0000313" key="3">
    <source>
        <dbReference type="EMBL" id="MCL6683062.1"/>
    </source>
</evidence>
<reference evidence="3" key="1">
    <citation type="submission" date="2022-05" db="EMBL/GenBank/DDBJ databases">
        <authorList>
            <person name="Jo J.-H."/>
            <person name="Im W.-T."/>
        </authorList>
    </citation>
    <scope>NUCLEOTIDE SEQUENCE</scope>
    <source>
        <strain evidence="3">SE158</strain>
    </source>
</reference>
<dbReference type="EMBL" id="JAMGBD010000001">
    <property type="protein sequence ID" value="MCL6683062.1"/>
    <property type="molecule type" value="Genomic_DNA"/>
</dbReference>